<dbReference type="InterPro" id="IPR044033">
    <property type="entry name" value="GpV-like_apex"/>
</dbReference>
<dbReference type="AlphaFoldDB" id="A0A484QQH4"/>
<proteinExistence type="predicted"/>
<dbReference type="InterPro" id="IPR037026">
    <property type="entry name" value="Vgr_OB-fold_dom_sf"/>
</dbReference>
<dbReference type="EMBL" id="CAADIE010000001">
    <property type="protein sequence ID" value="VFR32601.1"/>
    <property type="molecule type" value="Genomic_DNA"/>
</dbReference>
<protein>
    <submittedName>
        <fullName evidence="4">Phage-related protein</fullName>
    </submittedName>
</protein>
<dbReference type="Pfam" id="PF18946">
    <property type="entry name" value="Apex"/>
    <property type="match status" value="1"/>
</dbReference>
<feature type="domain" description="Phage protein Gp138 N-terminal" evidence="2">
    <location>
        <begin position="37"/>
        <end position="134"/>
    </location>
</feature>
<dbReference type="InterPro" id="IPR041599">
    <property type="entry name" value="Gp138_N"/>
</dbReference>
<sequence length="236" mass="25308">MQPSVSPNIDPADDGSLSGVLNSWIRSFIRDNLDDMLPAQVVSYDDATNRAVIKPLIMIGTTDGRKLSRGAIPNIPVFRFGGGGFFMRFPIKPGDFGWLKANDLDVSLMFQRGGQEDWPNTERLHSFSDAMFFPDTIKDWAVDGENADALVIQSLDGSVCVSLHAGEIRFKAPRAKIEIPETEWVGNIGLDGNLTTLGGNVAITGGTITHDGRNIGSTHTHSGVQTGSGNTGGPNP</sequence>
<reference evidence="4" key="1">
    <citation type="submission" date="2019-03" db="EMBL/GenBank/DDBJ databases">
        <authorList>
            <person name="Danneels B."/>
        </authorList>
    </citation>
    <scope>NUCLEOTIDE SEQUENCE</scope>
</reference>
<dbReference type="Pfam" id="PF18352">
    <property type="entry name" value="Gp138_N"/>
    <property type="match status" value="1"/>
</dbReference>
<feature type="region of interest" description="Disordered" evidence="1">
    <location>
        <begin position="212"/>
        <end position="236"/>
    </location>
</feature>
<evidence type="ECO:0000256" key="1">
    <source>
        <dbReference type="SAM" id="MobiDB-lite"/>
    </source>
</evidence>
<accession>A0A484QQH4</accession>
<evidence type="ECO:0000313" key="3">
    <source>
        <dbReference type="EMBL" id="VFR32601.1"/>
    </source>
</evidence>
<dbReference type="EMBL" id="CAADIH010000009">
    <property type="protein sequence ID" value="VFR39237.1"/>
    <property type="molecule type" value="Genomic_DNA"/>
</dbReference>
<feature type="compositionally biased region" description="Polar residues" evidence="1">
    <location>
        <begin position="215"/>
        <end position="228"/>
    </location>
</feature>
<evidence type="ECO:0000259" key="2">
    <source>
        <dbReference type="Pfam" id="PF18352"/>
    </source>
</evidence>
<organism evidence="4">
    <name type="scientific">plant metagenome</name>
    <dbReference type="NCBI Taxonomy" id="1297885"/>
    <lineage>
        <taxon>unclassified sequences</taxon>
        <taxon>metagenomes</taxon>
        <taxon>organismal metagenomes</taxon>
    </lineage>
</organism>
<gene>
    <name evidence="3" type="ORF">BER1_1135</name>
    <name evidence="4" type="ORF">BER2_4571</name>
</gene>
<evidence type="ECO:0000313" key="4">
    <source>
        <dbReference type="EMBL" id="VFR39237.1"/>
    </source>
</evidence>
<dbReference type="Gene3D" id="2.40.50.230">
    <property type="entry name" value="Gp5 N-terminal domain"/>
    <property type="match status" value="1"/>
</dbReference>
<name>A0A484QQH4_9ZZZZ</name>